<keyword evidence="4 7" id="KW-0812">Transmembrane</keyword>
<organism evidence="9">
    <name type="scientific">bioreactor metagenome</name>
    <dbReference type="NCBI Taxonomy" id="1076179"/>
    <lineage>
        <taxon>unclassified sequences</taxon>
        <taxon>metagenomes</taxon>
        <taxon>ecological metagenomes</taxon>
    </lineage>
</organism>
<feature type="transmembrane region" description="Helical" evidence="7">
    <location>
        <begin position="105"/>
        <end position="127"/>
    </location>
</feature>
<feature type="domain" description="ABC transmembrane type-1" evidence="8">
    <location>
        <begin position="99"/>
        <end position="323"/>
    </location>
</feature>
<evidence type="ECO:0000256" key="7">
    <source>
        <dbReference type="SAM" id="Phobius"/>
    </source>
</evidence>
<dbReference type="GO" id="GO:0005886">
    <property type="term" value="C:plasma membrane"/>
    <property type="evidence" value="ECO:0007669"/>
    <property type="project" value="UniProtKB-SubCell"/>
</dbReference>
<dbReference type="GO" id="GO:0055085">
    <property type="term" value="P:transmembrane transport"/>
    <property type="evidence" value="ECO:0007669"/>
    <property type="project" value="InterPro"/>
</dbReference>
<dbReference type="Gene3D" id="1.10.3720.10">
    <property type="entry name" value="MetI-like"/>
    <property type="match status" value="1"/>
</dbReference>
<feature type="transmembrane region" description="Helical" evidence="7">
    <location>
        <begin position="139"/>
        <end position="161"/>
    </location>
</feature>
<evidence type="ECO:0000256" key="5">
    <source>
        <dbReference type="ARBA" id="ARBA00022989"/>
    </source>
</evidence>
<evidence type="ECO:0000313" key="9">
    <source>
        <dbReference type="EMBL" id="MPL93148.1"/>
    </source>
</evidence>
<feature type="transmembrane region" description="Helical" evidence="7">
    <location>
        <begin position="259"/>
        <end position="284"/>
    </location>
</feature>
<keyword evidence="6 7" id="KW-0472">Membrane</keyword>
<sequence length="340" mass="37915">MRKAILTFVKKLLHTLVVLLVLSFVVFSFIRMIPGDPVKISMGPMTPEETIQQKRSELYFDRPLVVQWAHWLGGVVTKGDFGESLFTHRDVSADIVQYLPKSLELTMYCAVIILAFGVLVGTVSAVFKNTWIDNLIRFISYLGVVTPPYAFGVVFMFIFSYKLGWFPIGGMPEIPAQYVRTGMLGVDSLLAGDFSLYAEVLKSMFLPCMCLSLGSIAYMARIHRGAMVENVNADYIAFAEVAGVSRGKLLMKHLMKPSFIPSLTIYGLQVAALIGNAFIIEVIFRYPGFSQYSLNVILNKDPYGIVAVTFVFGIIFAIVNMLIDLGVAWLDPRIRINTSE</sequence>
<feature type="transmembrane region" description="Helical" evidence="7">
    <location>
        <begin position="12"/>
        <end position="33"/>
    </location>
</feature>
<accession>A0A644VP37</accession>
<dbReference type="SUPFAM" id="SSF161098">
    <property type="entry name" value="MetI-like"/>
    <property type="match status" value="1"/>
</dbReference>
<keyword evidence="2" id="KW-0813">Transport</keyword>
<comment type="subcellular location">
    <subcellularLocation>
        <location evidence="1">Cell membrane</location>
        <topology evidence="1">Multi-pass membrane protein</topology>
    </subcellularLocation>
</comment>
<dbReference type="Pfam" id="PF19300">
    <property type="entry name" value="BPD_transp_1_N"/>
    <property type="match status" value="1"/>
</dbReference>
<dbReference type="PANTHER" id="PTHR43163:SF6">
    <property type="entry name" value="DIPEPTIDE TRANSPORT SYSTEM PERMEASE PROTEIN DPPB-RELATED"/>
    <property type="match status" value="1"/>
</dbReference>
<dbReference type="PROSITE" id="PS50928">
    <property type="entry name" value="ABC_TM1"/>
    <property type="match status" value="1"/>
</dbReference>
<feature type="transmembrane region" description="Helical" evidence="7">
    <location>
        <begin position="200"/>
        <end position="220"/>
    </location>
</feature>
<feature type="transmembrane region" description="Helical" evidence="7">
    <location>
        <begin position="304"/>
        <end position="330"/>
    </location>
</feature>
<name>A0A644VP37_9ZZZZ</name>
<dbReference type="EMBL" id="VSSQ01000382">
    <property type="protein sequence ID" value="MPL93148.1"/>
    <property type="molecule type" value="Genomic_DNA"/>
</dbReference>
<evidence type="ECO:0000256" key="1">
    <source>
        <dbReference type="ARBA" id="ARBA00004651"/>
    </source>
</evidence>
<keyword evidence="5 7" id="KW-1133">Transmembrane helix</keyword>
<evidence type="ECO:0000256" key="6">
    <source>
        <dbReference type="ARBA" id="ARBA00023136"/>
    </source>
</evidence>
<gene>
    <name evidence="9" type="primary">gsiC_15</name>
    <name evidence="9" type="ORF">SDC9_39274</name>
</gene>
<proteinExistence type="predicted"/>
<keyword evidence="3" id="KW-1003">Cell membrane</keyword>
<comment type="caution">
    <text evidence="9">The sequence shown here is derived from an EMBL/GenBank/DDBJ whole genome shotgun (WGS) entry which is preliminary data.</text>
</comment>
<dbReference type="InterPro" id="IPR035906">
    <property type="entry name" value="MetI-like_sf"/>
</dbReference>
<dbReference type="Pfam" id="PF00528">
    <property type="entry name" value="BPD_transp_1"/>
    <property type="match status" value="1"/>
</dbReference>
<evidence type="ECO:0000256" key="3">
    <source>
        <dbReference type="ARBA" id="ARBA00022475"/>
    </source>
</evidence>
<dbReference type="AlphaFoldDB" id="A0A644VP37"/>
<dbReference type="PANTHER" id="PTHR43163">
    <property type="entry name" value="DIPEPTIDE TRANSPORT SYSTEM PERMEASE PROTEIN DPPB-RELATED"/>
    <property type="match status" value="1"/>
</dbReference>
<evidence type="ECO:0000256" key="2">
    <source>
        <dbReference type="ARBA" id="ARBA00022448"/>
    </source>
</evidence>
<evidence type="ECO:0000259" key="8">
    <source>
        <dbReference type="PROSITE" id="PS50928"/>
    </source>
</evidence>
<evidence type="ECO:0000256" key="4">
    <source>
        <dbReference type="ARBA" id="ARBA00022692"/>
    </source>
</evidence>
<dbReference type="InterPro" id="IPR000515">
    <property type="entry name" value="MetI-like"/>
</dbReference>
<dbReference type="CDD" id="cd06261">
    <property type="entry name" value="TM_PBP2"/>
    <property type="match status" value="1"/>
</dbReference>
<reference evidence="9" key="1">
    <citation type="submission" date="2019-08" db="EMBL/GenBank/DDBJ databases">
        <authorList>
            <person name="Kucharzyk K."/>
            <person name="Murdoch R.W."/>
            <person name="Higgins S."/>
            <person name="Loffler F."/>
        </authorList>
    </citation>
    <scope>NUCLEOTIDE SEQUENCE</scope>
</reference>
<dbReference type="InterPro" id="IPR045621">
    <property type="entry name" value="BPD_transp_1_N"/>
</dbReference>
<protein>
    <submittedName>
        <fullName evidence="9">Glutathione transport system permease protein GsiC</fullName>
    </submittedName>
</protein>